<dbReference type="Proteomes" id="UP001175211">
    <property type="component" value="Unassembled WGS sequence"/>
</dbReference>
<reference evidence="2" key="1">
    <citation type="submission" date="2023-06" db="EMBL/GenBank/DDBJ databases">
        <authorList>
            <consortium name="Lawrence Berkeley National Laboratory"/>
            <person name="Ahrendt S."/>
            <person name="Sahu N."/>
            <person name="Indic B."/>
            <person name="Wong-Bajracharya J."/>
            <person name="Merenyi Z."/>
            <person name="Ke H.-M."/>
            <person name="Monk M."/>
            <person name="Kocsube S."/>
            <person name="Drula E."/>
            <person name="Lipzen A."/>
            <person name="Balint B."/>
            <person name="Henrissat B."/>
            <person name="Andreopoulos B."/>
            <person name="Martin F.M."/>
            <person name="Harder C.B."/>
            <person name="Rigling D."/>
            <person name="Ford K.L."/>
            <person name="Foster G.D."/>
            <person name="Pangilinan J."/>
            <person name="Papanicolaou A."/>
            <person name="Barry K."/>
            <person name="LaButti K."/>
            <person name="Viragh M."/>
            <person name="Koriabine M."/>
            <person name="Yan M."/>
            <person name="Riley R."/>
            <person name="Champramary S."/>
            <person name="Plett K.L."/>
            <person name="Tsai I.J."/>
            <person name="Slot J."/>
            <person name="Sipos G."/>
            <person name="Plett J."/>
            <person name="Nagy L.G."/>
            <person name="Grigoriev I.V."/>
        </authorList>
    </citation>
    <scope>NUCLEOTIDE SEQUENCE</scope>
    <source>
        <strain evidence="2">CCBAS 213</strain>
    </source>
</reference>
<dbReference type="RefSeq" id="XP_060325809.1">
    <property type="nucleotide sequence ID" value="XM_060478117.1"/>
</dbReference>
<name>A0AA39JR57_ARMTA</name>
<evidence type="ECO:0000256" key="1">
    <source>
        <dbReference type="SAM" id="SignalP"/>
    </source>
</evidence>
<gene>
    <name evidence="2" type="ORF">EV420DRAFT_1648142</name>
</gene>
<sequence length="584" mass="66340">MHSYRFVRLLFFSAGCVLATQFPFQPESIGWDLNFLPNINATGHLVFDTVNSFLQHWPNTRYRNGHSLVPGIVPVGTLLYHGRADSNVPTEPQWVATDPEHSYVFCRGNATNGCWQLTLVATRPLNVLYFDGSGAAKLVDGPLETQDIVAWGRVAPENIREEYKRIADLCTWGQKFGIDGFLRMEMDFEIMLCDFTDGVEVLSFLQLSADNPQFPRPPHRGPQHFEASPQPGRRPIFSPSVTLSHFEVLHAGSWHNRYPGETRIQLDLARMVSFYDTSIAPSLISRRFGQERLHHHIGGASQSDIRRALNRLETAVQTPHGGGSGVDWKTLVQVIVDRYQDRFEMVQYLLNMTSSENKMQMAKKVQTQLRVMLQPYLLHSVAPSAPKAASRIYSWAVPTYKLCATSHTQYIVSSPVLTSKLTESEQLILGAVMETNREICRVITRMWAEGVLSGFDDMLPYSVDQVQQAESVLSDWKKQLDMLMGWLDWSVWVKCEPACGPEVCNVGYRDGVKILISVFKEFCYLPTWPFFGRTFPGFPGGGEGPEWRKSPGRHHIIVMEDEGIDDGWERPEPKCLRRFEPYSF</sequence>
<dbReference type="InterPro" id="IPR038921">
    <property type="entry name" value="YOR389W-like"/>
</dbReference>
<dbReference type="PANTHER" id="PTHR35204">
    <property type="entry name" value="YALI0A21131P"/>
    <property type="match status" value="1"/>
</dbReference>
<evidence type="ECO:0000313" key="3">
    <source>
        <dbReference type="Proteomes" id="UP001175211"/>
    </source>
</evidence>
<dbReference type="AlphaFoldDB" id="A0AA39JR57"/>
<keyword evidence="3" id="KW-1185">Reference proteome</keyword>
<protein>
    <submittedName>
        <fullName evidence="2">Uncharacterized protein</fullName>
    </submittedName>
</protein>
<keyword evidence="1" id="KW-0732">Signal</keyword>
<dbReference type="PANTHER" id="PTHR35204:SF1">
    <property type="entry name" value="ENTEROTOXIN"/>
    <property type="match status" value="1"/>
</dbReference>
<proteinExistence type="predicted"/>
<accession>A0AA39JR57</accession>
<dbReference type="GeneID" id="85361665"/>
<evidence type="ECO:0000313" key="2">
    <source>
        <dbReference type="EMBL" id="KAK0446460.1"/>
    </source>
</evidence>
<comment type="caution">
    <text evidence="2">The sequence shown here is derived from an EMBL/GenBank/DDBJ whole genome shotgun (WGS) entry which is preliminary data.</text>
</comment>
<feature type="chain" id="PRO_5041249469" evidence="1">
    <location>
        <begin position="20"/>
        <end position="584"/>
    </location>
</feature>
<feature type="signal peptide" evidence="1">
    <location>
        <begin position="1"/>
        <end position="19"/>
    </location>
</feature>
<dbReference type="EMBL" id="JAUEPS010000047">
    <property type="protein sequence ID" value="KAK0446460.1"/>
    <property type="molecule type" value="Genomic_DNA"/>
</dbReference>
<organism evidence="2 3">
    <name type="scientific">Armillaria tabescens</name>
    <name type="common">Ringless honey mushroom</name>
    <name type="synonym">Agaricus tabescens</name>
    <dbReference type="NCBI Taxonomy" id="1929756"/>
    <lineage>
        <taxon>Eukaryota</taxon>
        <taxon>Fungi</taxon>
        <taxon>Dikarya</taxon>
        <taxon>Basidiomycota</taxon>
        <taxon>Agaricomycotina</taxon>
        <taxon>Agaricomycetes</taxon>
        <taxon>Agaricomycetidae</taxon>
        <taxon>Agaricales</taxon>
        <taxon>Marasmiineae</taxon>
        <taxon>Physalacriaceae</taxon>
        <taxon>Desarmillaria</taxon>
    </lineage>
</organism>